<evidence type="ECO:0000256" key="2">
    <source>
        <dbReference type="SAM" id="SignalP"/>
    </source>
</evidence>
<comment type="caution">
    <text evidence="4">The sequence shown here is derived from an EMBL/GenBank/DDBJ whole genome shotgun (WGS) entry which is preliminary data.</text>
</comment>
<proteinExistence type="predicted"/>
<feature type="compositionally biased region" description="Basic residues" evidence="1">
    <location>
        <begin position="165"/>
        <end position="180"/>
    </location>
</feature>
<feature type="domain" description="DUF4296" evidence="3">
    <location>
        <begin position="25"/>
        <end position="107"/>
    </location>
</feature>
<accession>A0A556MB97</accession>
<evidence type="ECO:0000259" key="3">
    <source>
        <dbReference type="Pfam" id="PF14129"/>
    </source>
</evidence>
<dbReference type="EMBL" id="VLPK01000005">
    <property type="protein sequence ID" value="TSJ37207.1"/>
    <property type="molecule type" value="Genomic_DNA"/>
</dbReference>
<dbReference type="Proteomes" id="UP000318733">
    <property type="component" value="Unassembled WGS sequence"/>
</dbReference>
<name>A0A556MB97_9SPHI</name>
<feature type="region of interest" description="Disordered" evidence="1">
    <location>
        <begin position="153"/>
        <end position="187"/>
    </location>
</feature>
<gene>
    <name evidence="4" type="ORF">FO440_20800</name>
</gene>
<protein>
    <submittedName>
        <fullName evidence="4">DUF4296 domain-containing protein</fullName>
    </submittedName>
</protein>
<dbReference type="PROSITE" id="PS51257">
    <property type="entry name" value="PROKAR_LIPOPROTEIN"/>
    <property type="match status" value="1"/>
</dbReference>
<feature type="region of interest" description="Disordered" evidence="1">
    <location>
        <begin position="119"/>
        <end position="139"/>
    </location>
</feature>
<sequence>MRKHIILFFSALLFLSACQQSDYNKGVIPRDEMVRLLIDVHTIDGALVIQPNLDSLYTQGTGRYMYLFKQYHTDSAQFKKSVKYYSTHPDVMLKMYDEITKRLQTKIDSINAIFKKQNELQSKRQEDKRKRDEKLRKDSVLIKAKENALKIKKDSIDKAKSVKPKEKHQKKSKKKLKKTPTKTNALP</sequence>
<dbReference type="OrthoDB" id="678784at2"/>
<organism evidence="4 5">
    <name type="scientific">Mucilaginibacter corticis</name>
    <dbReference type="NCBI Taxonomy" id="2597670"/>
    <lineage>
        <taxon>Bacteria</taxon>
        <taxon>Pseudomonadati</taxon>
        <taxon>Bacteroidota</taxon>
        <taxon>Sphingobacteriia</taxon>
        <taxon>Sphingobacteriales</taxon>
        <taxon>Sphingobacteriaceae</taxon>
        <taxon>Mucilaginibacter</taxon>
    </lineage>
</organism>
<dbReference type="AlphaFoldDB" id="A0A556MB97"/>
<dbReference type="InterPro" id="IPR025381">
    <property type="entry name" value="DUF4296"/>
</dbReference>
<evidence type="ECO:0000256" key="1">
    <source>
        <dbReference type="SAM" id="MobiDB-lite"/>
    </source>
</evidence>
<feature type="signal peptide" evidence="2">
    <location>
        <begin position="1"/>
        <end position="19"/>
    </location>
</feature>
<feature type="compositionally biased region" description="Basic and acidic residues" evidence="1">
    <location>
        <begin position="153"/>
        <end position="164"/>
    </location>
</feature>
<dbReference type="RefSeq" id="WP_144250242.1">
    <property type="nucleotide sequence ID" value="NZ_VLPK01000005.1"/>
</dbReference>
<evidence type="ECO:0000313" key="5">
    <source>
        <dbReference type="Proteomes" id="UP000318733"/>
    </source>
</evidence>
<keyword evidence="2" id="KW-0732">Signal</keyword>
<keyword evidence="5" id="KW-1185">Reference proteome</keyword>
<reference evidence="4 5" key="1">
    <citation type="submission" date="2019-07" db="EMBL/GenBank/DDBJ databases">
        <authorList>
            <person name="Huq M.A."/>
        </authorList>
    </citation>
    <scope>NUCLEOTIDE SEQUENCE [LARGE SCALE GENOMIC DNA]</scope>
    <source>
        <strain evidence="4 5">MAH-19</strain>
    </source>
</reference>
<evidence type="ECO:0000313" key="4">
    <source>
        <dbReference type="EMBL" id="TSJ37207.1"/>
    </source>
</evidence>
<dbReference type="Pfam" id="PF14129">
    <property type="entry name" value="DUF4296"/>
    <property type="match status" value="1"/>
</dbReference>
<feature type="chain" id="PRO_5022182325" evidence="2">
    <location>
        <begin position="20"/>
        <end position="187"/>
    </location>
</feature>